<name>A0A6P5Y1K9_DURZI</name>
<dbReference type="OrthoDB" id="1577729at2759"/>
<dbReference type="KEGG" id="dzi:111287887"/>
<dbReference type="AlphaFoldDB" id="A0A6P5Y1K9"/>
<feature type="compositionally biased region" description="Basic and acidic residues" evidence="1">
    <location>
        <begin position="118"/>
        <end position="127"/>
    </location>
</feature>
<proteinExistence type="predicted"/>
<protein>
    <submittedName>
        <fullName evidence="3">Uncharacterized protein LOC111287887</fullName>
    </submittedName>
</protein>
<accession>A0A6P5Y1K9</accession>
<feature type="region of interest" description="Disordered" evidence="1">
    <location>
        <begin position="85"/>
        <end position="136"/>
    </location>
</feature>
<reference evidence="3" key="1">
    <citation type="submission" date="2025-08" db="UniProtKB">
        <authorList>
            <consortium name="RefSeq"/>
        </authorList>
    </citation>
    <scope>IDENTIFICATION</scope>
    <source>
        <tissue evidence="3">Fruit stalk</tissue>
    </source>
</reference>
<sequence>MPDTIKTDVSHNVLNSICRHTIGSFLMNLAKFAVESAINVSHKGFTGGKKLYGTFLREKFEDQPTRLKLEDVKLIEQERQLAKMEDMNEVKQQSKTVAGKADRGSEPKKKKKIPQGIKEMELQDPNRKRIFIRSRL</sequence>
<evidence type="ECO:0000256" key="1">
    <source>
        <dbReference type="SAM" id="MobiDB-lite"/>
    </source>
</evidence>
<dbReference type="Proteomes" id="UP000515121">
    <property type="component" value="Unplaced"/>
</dbReference>
<dbReference type="RefSeq" id="XP_022734308.1">
    <property type="nucleotide sequence ID" value="XM_022878573.1"/>
</dbReference>
<evidence type="ECO:0000313" key="2">
    <source>
        <dbReference type="Proteomes" id="UP000515121"/>
    </source>
</evidence>
<keyword evidence="2" id="KW-1185">Reference proteome</keyword>
<gene>
    <name evidence="3" type="primary">LOC111287887</name>
</gene>
<organism evidence="2 3">
    <name type="scientific">Durio zibethinus</name>
    <name type="common">Durian</name>
    <dbReference type="NCBI Taxonomy" id="66656"/>
    <lineage>
        <taxon>Eukaryota</taxon>
        <taxon>Viridiplantae</taxon>
        <taxon>Streptophyta</taxon>
        <taxon>Embryophyta</taxon>
        <taxon>Tracheophyta</taxon>
        <taxon>Spermatophyta</taxon>
        <taxon>Magnoliopsida</taxon>
        <taxon>eudicotyledons</taxon>
        <taxon>Gunneridae</taxon>
        <taxon>Pentapetalae</taxon>
        <taxon>rosids</taxon>
        <taxon>malvids</taxon>
        <taxon>Malvales</taxon>
        <taxon>Malvaceae</taxon>
        <taxon>Helicteroideae</taxon>
        <taxon>Durio</taxon>
    </lineage>
</organism>
<evidence type="ECO:0000313" key="3">
    <source>
        <dbReference type="RefSeq" id="XP_022734308.1"/>
    </source>
</evidence>
<dbReference type="GeneID" id="111287887"/>